<dbReference type="Gene3D" id="3.40.190.170">
    <property type="entry name" value="Bacterial extracellular solute-binding protein, family 7"/>
    <property type="match status" value="1"/>
</dbReference>
<comment type="caution">
    <text evidence="4">The sequence shown here is derived from an EMBL/GenBank/DDBJ whole genome shotgun (WGS) entry which is preliminary data.</text>
</comment>
<dbReference type="EMBL" id="JBHSEW010000001">
    <property type="protein sequence ID" value="MFC4620928.1"/>
    <property type="molecule type" value="Genomic_DNA"/>
</dbReference>
<dbReference type="PANTHER" id="PTHR33376">
    <property type="match status" value="1"/>
</dbReference>
<name>A0ABV9GV55_9BURK</name>
<dbReference type="InterPro" id="IPR004682">
    <property type="entry name" value="TRAP_DctP"/>
</dbReference>
<dbReference type="PANTHER" id="PTHR33376:SF7">
    <property type="entry name" value="C4-DICARBOXYLATE-BINDING PROTEIN DCTB"/>
    <property type="match status" value="1"/>
</dbReference>
<accession>A0ABV9GV55</accession>
<keyword evidence="5" id="KW-1185">Reference proteome</keyword>
<evidence type="ECO:0000256" key="3">
    <source>
        <dbReference type="ARBA" id="ARBA00022729"/>
    </source>
</evidence>
<evidence type="ECO:0000313" key="5">
    <source>
        <dbReference type="Proteomes" id="UP001595967"/>
    </source>
</evidence>
<keyword evidence="2" id="KW-0813">Transport</keyword>
<evidence type="ECO:0000256" key="1">
    <source>
        <dbReference type="ARBA" id="ARBA00009023"/>
    </source>
</evidence>
<protein>
    <submittedName>
        <fullName evidence="4">DctP family TRAP transporter solute-binding subunit</fullName>
    </submittedName>
</protein>
<dbReference type="InterPro" id="IPR038404">
    <property type="entry name" value="TRAP_DctP_sf"/>
</dbReference>
<dbReference type="Proteomes" id="UP001595967">
    <property type="component" value="Unassembled WGS sequence"/>
</dbReference>
<keyword evidence="3" id="KW-0732">Signal</keyword>
<evidence type="ECO:0000313" key="4">
    <source>
        <dbReference type="EMBL" id="MFC4620928.1"/>
    </source>
</evidence>
<dbReference type="NCBIfam" id="TIGR00787">
    <property type="entry name" value="dctP"/>
    <property type="match status" value="1"/>
</dbReference>
<dbReference type="PIRSF" id="PIRSF006470">
    <property type="entry name" value="DctB"/>
    <property type="match status" value="1"/>
</dbReference>
<reference evidence="5" key="1">
    <citation type="journal article" date="2019" name="Int. J. Syst. Evol. Microbiol.">
        <title>The Global Catalogue of Microorganisms (GCM) 10K type strain sequencing project: providing services to taxonomists for standard genome sequencing and annotation.</title>
        <authorList>
            <consortium name="The Broad Institute Genomics Platform"/>
            <consortium name="The Broad Institute Genome Sequencing Center for Infectious Disease"/>
            <person name="Wu L."/>
            <person name="Ma J."/>
        </authorList>
    </citation>
    <scope>NUCLEOTIDE SEQUENCE [LARGE SCALE GENOMIC DNA]</scope>
    <source>
        <strain evidence="5">JCM 11650</strain>
    </source>
</reference>
<dbReference type="NCBIfam" id="NF037995">
    <property type="entry name" value="TRAP_S1"/>
    <property type="match status" value="1"/>
</dbReference>
<dbReference type="Pfam" id="PF03480">
    <property type="entry name" value="DctP"/>
    <property type="match status" value="1"/>
</dbReference>
<evidence type="ECO:0000256" key="2">
    <source>
        <dbReference type="ARBA" id="ARBA00022448"/>
    </source>
</evidence>
<organism evidence="4 5">
    <name type="scientific">Comamonas nitrativorans</name>
    <dbReference type="NCBI Taxonomy" id="108437"/>
    <lineage>
        <taxon>Bacteria</taxon>
        <taxon>Pseudomonadati</taxon>
        <taxon>Pseudomonadota</taxon>
        <taxon>Betaproteobacteria</taxon>
        <taxon>Burkholderiales</taxon>
        <taxon>Comamonadaceae</taxon>
        <taxon>Comamonas</taxon>
    </lineage>
</organism>
<proteinExistence type="inferred from homology"/>
<sequence>MNDANPLRRRCLQALVCAPWVRTASARPLVLRLSHVVKEATPKGVALQQFAQQLDAVSKGRMQVQIFANARLYSDLDEMQALQLGAVDMLAPSLSKFGRIGFPEFELFDLPFLFETHAQVHRTMQGRVGQALLAALQRQRLVGLGYLDNGFKHMSANRALLEPQDFVGQRMRVQGSRVIAHQMRVLGAQPVELDFAQTRRALALGVVDGTENPVSNFWTQQMHEAQTDLSLTRHGYLGYCLVVHQRFWQHLQPQQRGWMQQALRVALDWGNAMAQQQNERDLAALRATGATRIHHPGDRQREQLRQALQPVYEGLAQRIGGQWVQAMLKDRGKP</sequence>
<comment type="similarity">
    <text evidence="1">Belongs to the bacterial solute-binding protein 7 family.</text>
</comment>
<gene>
    <name evidence="4" type="ORF">ACFO3A_01670</name>
</gene>
<dbReference type="RefSeq" id="WP_377723384.1">
    <property type="nucleotide sequence ID" value="NZ_JBHSEW010000001.1"/>
</dbReference>
<dbReference type="InterPro" id="IPR018389">
    <property type="entry name" value="DctP_fam"/>
</dbReference>